<dbReference type="SUPFAM" id="SSF54637">
    <property type="entry name" value="Thioesterase/thiol ester dehydrase-isomerase"/>
    <property type="match status" value="1"/>
</dbReference>
<name>A0ABT5YNB4_9PROT</name>
<keyword evidence="2" id="KW-1185">Reference proteome</keyword>
<proteinExistence type="predicted"/>
<dbReference type="Gene3D" id="3.10.129.10">
    <property type="entry name" value="Hotdog Thioesterase"/>
    <property type="match status" value="1"/>
</dbReference>
<gene>
    <name evidence="1" type="ORF">P2G67_10100</name>
</gene>
<comment type="caution">
    <text evidence="1">The sequence shown here is derived from an EMBL/GenBank/DDBJ whole genome shotgun (WGS) entry which is preliminary data.</text>
</comment>
<dbReference type="PANTHER" id="PTHR31793">
    <property type="entry name" value="4-HYDROXYBENZOYL-COA THIOESTERASE FAMILY MEMBER"/>
    <property type="match status" value="1"/>
</dbReference>
<organism evidence="1 2">
    <name type="scientific">Aquibaculum arenosum</name>
    <dbReference type="NCBI Taxonomy" id="3032591"/>
    <lineage>
        <taxon>Bacteria</taxon>
        <taxon>Pseudomonadati</taxon>
        <taxon>Pseudomonadota</taxon>
        <taxon>Alphaproteobacteria</taxon>
        <taxon>Rhodospirillales</taxon>
        <taxon>Rhodovibrionaceae</taxon>
        <taxon>Aquibaculum</taxon>
    </lineage>
</organism>
<evidence type="ECO:0000313" key="1">
    <source>
        <dbReference type="EMBL" id="MDF2096327.1"/>
    </source>
</evidence>
<dbReference type="InterPro" id="IPR029069">
    <property type="entry name" value="HotDog_dom_sf"/>
</dbReference>
<protein>
    <submittedName>
        <fullName evidence="1">Thioesterase family protein</fullName>
    </submittedName>
</protein>
<sequence>MRFSHCDPAGIVYYPRYLDLCNSLVEDWFTEGLALDYASIIMQRRLGLPTVHLQCDFRKPSVLGETLEMTLQVEAVGSSSVTLFILTQGADNDPRFAARIVLVCTSLESHRAISLPADIREVIDHYRSLCHVG</sequence>
<evidence type="ECO:0000313" key="2">
    <source>
        <dbReference type="Proteomes" id="UP001215503"/>
    </source>
</evidence>
<dbReference type="CDD" id="cd00586">
    <property type="entry name" value="4HBT"/>
    <property type="match status" value="1"/>
</dbReference>
<dbReference type="PANTHER" id="PTHR31793:SF24">
    <property type="entry name" value="LONG-CHAIN ACYL-COA THIOESTERASE FADM"/>
    <property type="match status" value="1"/>
</dbReference>
<dbReference type="EMBL" id="JARHUD010000005">
    <property type="protein sequence ID" value="MDF2096327.1"/>
    <property type="molecule type" value="Genomic_DNA"/>
</dbReference>
<dbReference type="Pfam" id="PF13279">
    <property type="entry name" value="4HBT_2"/>
    <property type="match status" value="1"/>
</dbReference>
<dbReference type="InterPro" id="IPR050563">
    <property type="entry name" value="4-hydroxybenzoyl-CoA_TE"/>
</dbReference>
<dbReference type="Proteomes" id="UP001215503">
    <property type="component" value="Unassembled WGS sequence"/>
</dbReference>
<accession>A0ABT5YNB4</accession>
<reference evidence="1 2" key="1">
    <citation type="submission" date="2023-03" db="EMBL/GenBank/DDBJ databases">
        <title>Fodinicurvata sp. CAU 1616 isolated from sea sendiment.</title>
        <authorList>
            <person name="Kim W."/>
        </authorList>
    </citation>
    <scope>NUCLEOTIDE SEQUENCE [LARGE SCALE GENOMIC DNA]</scope>
    <source>
        <strain evidence="1 2">CAU 1616</strain>
    </source>
</reference>
<dbReference type="RefSeq" id="WP_275822626.1">
    <property type="nucleotide sequence ID" value="NZ_JARHUD010000005.1"/>
</dbReference>